<name>A0ABV3QV77_9HYPH</name>
<comment type="caution">
    <text evidence="2">The sequence shown here is derived from an EMBL/GenBank/DDBJ whole genome shotgun (WGS) entry which is preliminary data.</text>
</comment>
<proteinExistence type="predicted"/>
<accession>A0ABV3QV77</accession>
<evidence type="ECO:0000256" key="1">
    <source>
        <dbReference type="SAM" id="Phobius"/>
    </source>
</evidence>
<evidence type="ECO:0000313" key="2">
    <source>
        <dbReference type="EMBL" id="MEW9804878.1"/>
    </source>
</evidence>
<evidence type="ECO:0000313" key="3">
    <source>
        <dbReference type="Proteomes" id="UP001556196"/>
    </source>
</evidence>
<dbReference type="EMBL" id="JBFOCI010000001">
    <property type="protein sequence ID" value="MEW9804878.1"/>
    <property type="molecule type" value="Genomic_DNA"/>
</dbReference>
<organism evidence="2 3">
    <name type="scientific">Mesorhizobium marinum</name>
    <dbReference type="NCBI Taxonomy" id="3228790"/>
    <lineage>
        <taxon>Bacteria</taxon>
        <taxon>Pseudomonadati</taxon>
        <taxon>Pseudomonadota</taxon>
        <taxon>Alphaproteobacteria</taxon>
        <taxon>Hyphomicrobiales</taxon>
        <taxon>Phyllobacteriaceae</taxon>
        <taxon>Mesorhizobium</taxon>
    </lineage>
</organism>
<gene>
    <name evidence="2" type="ORF">ABUE31_02610</name>
</gene>
<keyword evidence="1" id="KW-0472">Membrane</keyword>
<protein>
    <submittedName>
        <fullName evidence="2">Uncharacterized protein</fullName>
    </submittedName>
</protein>
<feature type="transmembrane region" description="Helical" evidence="1">
    <location>
        <begin position="56"/>
        <end position="77"/>
    </location>
</feature>
<dbReference type="RefSeq" id="WP_367721936.1">
    <property type="nucleotide sequence ID" value="NZ_JBFOCI010000001.1"/>
</dbReference>
<reference evidence="2 3" key="1">
    <citation type="submission" date="2024-06" db="EMBL/GenBank/DDBJ databases">
        <authorList>
            <person name="Tuo L."/>
        </authorList>
    </citation>
    <scope>NUCLEOTIDE SEQUENCE [LARGE SCALE GENOMIC DNA]</scope>
    <source>
        <strain evidence="2 3">ZMM04-5</strain>
    </source>
</reference>
<keyword evidence="3" id="KW-1185">Reference proteome</keyword>
<keyword evidence="1" id="KW-0812">Transmembrane</keyword>
<sequence length="81" mass="9164">MSKAPKDKEQEKGDEVLRRLLKPCPITRPVIRKRKAVAEATAPLLQMRMTKRIRAIALRHFATSTVTSTVVVTLGFMEMKS</sequence>
<dbReference type="Proteomes" id="UP001556196">
    <property type="component" value="Unassembled WGS sequence"/>
</dbReference>
<keyword evidence="1" id="KW-1133">Transmembrane helix</keyword>